<dbReference type="Gene3D" id="1.20.1070.10">
    <property type="entry name" value="Rhodopsin 7-helix transmembrane proteins"/>
    <property type="match status" value="1"/>
</dbReference>
<evidence type="ECO:0000256" key="7">
    <source>
        <dbReference type="ARBA" id="ARBA00023170"/>
    </source>
</evidence>
<feature type="transmembrane region" description="Helical" evidence="10">
    <location>
        <begin position="151"/>
        <end position="170"/>
    </location>
</feature>
<evidence type="ECO:0000256" key="10">
    <source>
        <dbReference type="SAM" id="Phobius"/>
    </source>
</evidence>
<keyword evidence="3 9" id="KW-0812">Transmembrane</keyword>
<organism evidence="12 13">
    <name type="scientific">Patiria miniata</name>
    <name type="common">Bat star</name>
    <name type="synonym">Asterina miniata</name>
    <dbReference type="NCBI Taxonomy" id="46514"/>
    <lineage>
        <taxon>Eukaryota</taxon>
        <taxon>Metazoa</taxon>
        <taxon>Echinodermata</taxon>
        <taxon>Eleutherozoa</taxon>
        <taxon>Asterozoa</taxon>
        <taxon>Asteroidea</taxon>
        <taxon>Valvatacea</taxon>
        <taxon>Valvatida</taxon>
        <taxon>Asterinidae</taxon>
        <taxon>Patiria</taxon>
    </lineage>
</organism>
<keyword evidence="7 9" id="KW-0675">Receptor</keyword>
<protein>
    <recommendedName>
        <fullName evidence="11">G-protein coupled receptors family 1 profile domain-containing protein</fullName>
    </recommendedName>
</protein>
<keyword evidence="5 9" id="KW-0297">G-protein coupled receptor</keyword>
<evidence type="ECO:0000256" key="6">
    <source>
        <dbReference type="ARBA" id="ARBA00023136"/>
    </source>
</evidence>
<feature type="transmembrane region" description="Helical" evidence="10">
    <location>
        <begin position="278"/>
        <end position="300"/>
    </location>
</feature>
<name>A0A914ASA8_PATMI</name>
<feature type="transmembrane region" description="Helical" evidence="10">
    <location>
        <begin position="70"/>
        <end position="88"/>
    </location>
</feature>
<evidence type="ECO:0000256" key="4">
    <source>
        <dbReference type="ARBA" id="ARBA00022989"/>
    </source>
</evidence>
<dbReference type="PANTHER" id="PTHR24249">
    <property type="entry name" value="HISTAMINE RECEPTOR-RELATED G-PROTEIN COUPLED RECEPTOR"/>
    <property type="match status" value="1"/>
</dbReference>
<keyword evidence="6 10" id="KW-0472">Membrane</keyword>
<sequence>MASSDMTDMSVSWQNSSEELTVCYGAVTGEPAAIFMYVMLALTTILVVVLNPLCLVVLRRTSSIQDTTKTFMASLTISDLCTGIFWGIPKLIEYASVVTPALEDFICVMASLVAPLFFTTSILSLLLMTIDRYIAIVHSLHYPRLMTLWRSKVIVALVWVAALVEQVALSITAEAQSSLLCNFDCAVCDYMYLCIIVISLGIILVLYVHILKIARHQARRIAAQNYIANPQGEQNAPHRVSTRSATTVIIVTGSAFLCWAPQIVNVTLDLEVEQYPCAIFYITEILFLTNGWLNVVIYYWRNRELREAMRSLVTSHRR</sequence>
<dbReference type="EnsemblMetazoa" id="XM_038210615.1">
    <property type="protein sequence ID" value="XP_038066543.1"/>
    <property type="gene ID" value="LOC119736598"/>
</dbReference>
<reference evidence="12" key="1">
    <citation type="submission" date="2022-11" db="UniProtKB">
        <authorList>
            <consortium name="EnsemblMetazoa"/>
        </authorList>
    </citation>
    <scope>IDENTIFICATION</scope>
</reference>
<dbReference type="AlphaFoldDB" id="A0A914ASA8"/>
<dbReference type="PROSITE" id="PS00237">
    <property type="entry name" value="G_PROTEIN_RECEP_F1_1"/>
    <property type="match status" value="1"/>
</dbReference>
<evidence type="ECO:0000259" key="11">
    <source>
        <dbReference type="PROSITE" id="PS50262"/>
    </source>
</evidence>
<dbReference type="GeneID" id="119736598"/>
<evidence type="ECO:0000256" key="9">
    <source>
        <dbReference type="RuleBase" id="RU000688"/>
    </source>
</evidence>
<dbReference type="SUPFAM" id="SSF81321">
    <property type="entry name" value="Family A G protein-coupled receptor-like"/>
    <property type="match status" value="1"/>
</dbReference>
<dbReference type="PANTHER" id="PTHR24249:SF424">
    <property type="entry name" value="G-PROTEIN COUPLED RECEPTORS FAMILY 1 PROFILE DOMAIN-CONTAINING PROTEIN"/>
    <property type="match status" value="1"/>
</dbReference>
<feature type="transmembrane region" description="Helical" evidence="10">
    <location>
        <begin position="190"/>
        <end position="210"/>
    </location>
</feature>
<dbReference type="GO" id="GO:0004930">
    <property type="term" value="F:G protein-coupled receptor activity"/>
    <property type="evidence" value="ECO:0007669"/>
    <property type="project" value="UniProtKB-KW"/>
</dbReference>
<comment type="similarity">
    <text evidence="9">Belongs to the G-protein coupled receptor 1 family.</text>
</comment>
<dbReference type="Proteomes" id="UP000887568">
    <property type="component" value="Unplaced"/>
</dbReference>
<evidence type="ECO:0000313" key="12">
    <source>
        <dbReference type="EnsemblMetazoa" id="XP_038066543.1"/>
    </source>
</evidence>
<keyword evidence="2" id="KW-1003">Cell membrane</keyword>
<dbReference type="CDD" id="cd00637">
    <property type="entry name" value="7tm_classA_rhodopsin-like"/>
    <property type="match status" value="1"/>
</dbReference>
<dbReference type="PRINTS" id="PR00237">
    <property type="entry name" value="GPCRRHODOPSN"/>
</dbReference>
<dbReference type="OMA" id="SHEACTF"/>
<dbReference type="GO" id="GO:0005886">
    <property type="term" value="C:plasma membrane"/>
    <property type="evidence" value="ECO:0007669"/>
    <property type="project" value="UniProtKB-SubCell"/>
</dbReference>
<dbReference type="Pfam" id="PF00001">
    <property type="entry name" value="7tm_1"/>
    <property type="match status" value="1"/>
</dbReference>
<dbReference type="InterPro" id="IPR017452">
    <property type="entry name" value="GPCR_Rhodpsn_7TM"/>
</dbReference>
<dbReference type="PROSITE" id="PS50262">
    <property type="entry name" value="G_PROTEIN_RECEP_F1_2"/>
    <property type="match status" value="1"/>
</dbReference>
<keyword evidence="8 9" id="KW-0807">Transducer</keyword>
<feature type="transmembrane region" description="Helical" evidence="10">
    <location>
        <begin position="34"/>
        <end position="58"/>
    </location>
</feature>
<evidence type="ECO:0000256" key="1">
    <source>
        <dbReference type="ARBA" id="ARBA00004651"/>
    </source>
</evidence>
<dbReference type="RefSeq" id="XP_038066543.1">
    <property type="nucleotide sequence ID" value="XM_038210615.1"/>
</dbReference>
<evidence type="ECO:0000256" key="2">
    <source>
        <dbReference type="ARBA" id="ARBA00022475"/>
    </source>
</evidence>
<feature type="domain" description="G-protein coupled receptors family 1 profile" evidence="11">
    <location>
        <begin position="50"/>
        <end position="298"/>
    </location>
</feature>
<keyword evidence="4 10" id="KW-1133">Transmembrane helix</keyword>
<dbReference type="InterPro" id="IPR000276">
    <property type="entry name" value="GPCR_Rhodpsn"/>
</dbReference>
<accession>A0A914ASA8</accession>
<evidence type="ECO:0000256" key="3">
    <source>
        <dbReference type="ARBA" id="ARBA00022692"/>
    </source>
</evidence>
<evidence type="ECO:0000313" key="13">
    <source>
        <dbReference type="Proteomes" id="UP000887568"/>
    </source>
</evidence>
<dbReference type="OrthoDB" id="10042731at2759"/>
<comment type="subcellular location">
    <subcellularLocation>
        <location evidence="1">Cell membrane</location>
        <topology evidence="1">Multi-pass membrane protein</topology>
    </subcellularLocation>
</comment>
<feature type="transmembrane region" description="Helical" evidence="10">
    <location>
        <begin position="245"/>
        <end position="266"/>
    </location>
</feature>
<feature type="transmembrane region" description="Helical" evidence="10">
    <location>
        <begin position="108"/>
        <end position="130"/>
    </location>
</feature>
<proteinExistence type="inferred from homology"/>
<dbReference type="InterPro" id="IPR050569">
    <property type="entry name" value="TAAR"/>
</dbReference>
<evidence type="ECO:0000256" key="8">
    <source>
        <dbReference type="ARBA" id="ARBA00023224"/>
    </source>
</evidence>
<evidence type="ECO:0000256" key="5">
    <source>
        <dbReference type="ARBA" id="ARBA00023040"/>
    </source>
</evidence>
<keyword evidence="13" id="KW-1185">Reference proteome</keyword>